<dbReference type="PANTHER" id="PTHR10489:SF730">
    <property type="entry name" value="CHEMOKINE XC RECEPTOR 1"/>
    <property type="match status" value="1"/>
</dbReference>
<dbReference type="GO" id="GO:0019957">
    <property type="term" value="F:C-C chemokine binding"/>
    <property type="evidence" value="ECO:0007669"/>
    <property type="project" value="TreeGrafter"/>
</dbReference>
<keyword evidence="14" id="KW-1185">Reference proteome</keyword>
<evidence type="ECO:0000256" key="3">
    <source>
        <dbReference type="ARBA" id="ARBA00022692"/>
    </source>
</evidence>
<evidence type="ECO:0000256" key="4">
    <source>
        <dbReference type="ARBA" id="ARBA00022989"/>
    </source>
</evidence>
<dbReference type="PROSITE" id="PS50262">
    <property type="entry name" value="G_PROTEIN_RECEP_F1_2"/>
    <property type="match status" value="1"/>
</dbReference>
<keyword evidence="5 10" id="KW-0297">G-protein coupled receptor</keyword>
<dbReference type="PANTHER" id="PTHR10489">
    <property type="entry name" value="CELL ADHESION MOLECULE"/>
    <property type="match status" value="1"/>
</dbReference>
<sequence length="369" mass="42459">MTFWIYFNRKFGDKGIIMATNITIGLLKNLSFDNTSDYDMNYEDERCDTSGPRQVGTYVTVVVFSIVILLSLFGNILVMVILVKYENIKSLSNVLIMNLAVSDLFFTIGLPLWIHSHMNEWTLGEPACKMVMFVFFVGYYSSSILLVLMTAHRYIAVMRPLSSIMSNKGFCSALASPVIWVVSLIFAVPALIFTSVLQNNRCVTVRSIWNLFGIYQQNFFFFLNSVVFLFCYPQIICRLLRPTAQRRKSKTLKLIFILMVVFLVTWAPYNIVIFLKSFQFYPNSHDASTLQEKCNFTKRLEYAFYISRLFAFSQCCLNPVFYVFVGVKFKKHLKKMLKSWGRKSSSNSLQGRHSRLTVTSVTSGEESTV</sequence>
<feature type="domain" description="G-protein coupled receptors family 1 profile" evidence="12">
    <location>
        <begin position="74"/>
        <end position="322"/>
    </location>
</feature>
<gene>
    <name evidence="13" type="primary">LOC101077892</name>
</gene>
<dbReference type="PRINTS" id="PR00657">
    <property type="entry name" value="CCCHEMOKINER"/>
</dbReference>
<protein>
    <submittedName>
        <fullName evidence="13">X-C motif chemokine receptor 1</fullName>
    </submittedName>
</protein>
<dbReference type="OMA" id="FWAYYHM"/>
<proteinExistence type="inferred from homology"/>
<feature type="transmembrane region" description="Helical" evidence="11">
    <location>
        <begin position="254"/>
        <end position="275"/>
    </location>
</feature>
<dbReference type="eggNOG" id="KOG3656">
    <property type="taxonomic scope" value="Eukaryota"/>
</dbReference>
<keyword evidence="4 11" id="KW-1133">Transmembrane helix</keyword>
<name>H2U378_TAKRU</name>
<reference evidence="13" key="2">
    <citation type="submission" date="2025-08" db="UniProtKB">
        <authorList>
            <consortium name="Ensembl"/>
        </authorList>
    </citation>
    <scope>IDENTIFICATION</scope>
</reference>
<feature type="transmembrane region" description="Helical" evidence="11">
    <location>
        <begin position="130"/>
        <end position="149"/>
    </location>
</feature>
<dbReference type="GO" id="GO:0060326">
    <property type="term" value="P:cell chemotaxis"/>
    <property type="evidence" value="ECO:0007669"/>
    <property type="project" value="TreeGrafter"/>
</dbReference>
<feature type="transmembrane region" description="Helical" evidence="11">
    <location>
        <begin position="214"/>
        <end position="233"/>
    </location>
</feature>
<keyword evidence="7" id="KW-1015">Disulfide bond</keyword>
<dbReference type="AlphaFoldDB" id="H2U378"/>
<dbReference type="SMART" id="SM01381">
    <property type="entry name" value="7TM_GPCR_Srsx"/>
    <property type="match status" value="1"/>
</dbReference>
<dbReference type="STRING" id="31033.ENSTRUP00000031389"/>
<evidence type="ECO:0000256" key="7">
    <source>
        <dbReference type="ARBA" id="ARBA00023157"/>
    </source>
</evidence>
<feature type="transmembrane region" description="Helical" evidence="11">
    <location>
        <begin position="305"/>
        <end position="327"/>
    </location>
</feature>
<evidence type="ECO:0000256" key="9">
    <source>
        <dbReference type="ARBA" id="ARBA00023224"/>
    </source>
</evidence>
<keyword evidence="8 10" id="KW-0675">Receptor</keyword>
<evidence type="ECO:0000256" key="5">
    <source>
        <dbReference type="ARBA" id="ARBA00023040"/>
    </source>
</evidence>
<accession>H2U378</accession>
<reference evidence="13" key="3">
    <citation type="submission" date="2025-09" db="UniProtKB">
        <authorList>
            <consortium name="Ensembl"/>
        </authorList>
    </citation>
    <scope>IDENTIFICATION</scope>
</reference>
<dbReference type="PROSITE" id="PS00237">
    <property type="entry name" value="G_PROTEIN_RECEP_F1_1"/>
    <property type="match status" value="1"/>
</dbReference>
<reference evidence="13 14" key="1">
    <citation type="journal article" date="2011" name="Genome Biol. Evol.">
        <title>Integration of the genetic map and genome assembly of fugu facilitates insights into distinct features of genome evolution in teleosts and mammals.</title>
        <authorList>
            <person name="Kai W."/>
            <person name="Kikuchi K."/>
            <person name="Tohari S."/>
            <person name="Chew A.K."/>
            <person name="Tay A."/>
            <person name="Fujiwara A."/>
            <person name="Hosoya S."/>
            <person name="Suetake H."/>
            <person name="Naruse K."/>
            <person name="Brenner S."/>
            <person name="Suzuki Y."/>
            <person name="Venkatesh B."/>
        </authorList>
    </citation>
    <scope>NUCLEOTIDE SEQUENCE [LARGE SCALE GENOMIC DNA]</scope>
</reference>
<dbReference type="GO" id="GO:0006955">
    <property type="term" value="P:immune response"/>
    <property type="evidence" value="ECO:0007669"/>
    <property type="project" value="TreeGrafter"/>
</dbReference>
<dbReference type="SUPFAM" id="SSF81321">
    <property type="entry name" value="Family A G protein-coupled receptor-like"/>
    <property type="match status" value="1"/>
</dbReference>
<dbReference type="GO" id="GO:0009897">
    <property type="term" value="C:external side of plasma membrane"/>
    <property type="evidence" value="ECO:0007669"/>
    <property type="project" value="TreeGrafter"/>
</dbReference>
<keyword evidence="2" id="KW-1003">Cell membrane</keyword>
<evidence type="ECO:0000313" key="14">
    <source>
        <dbReference type="Proteomes" id="UP000005226"/>
    </source>
</evidence>
<dbReference type="GeneTree" id="ENSGT01110000267168"/>
<dbReference type="Ensembl" id="ENSTRUT00000031511.3">
    <property type="protein sequence ID" value="ENSTRUP00000031389.3"/>
    <property type="gene ID" value="ENSTRUG00000012394.3"/>
</dbReference>
<evidence type="ECO:0000256" key="10">
    <source>
        <dbReference type="RuleBase" id="RU000688"/>
    </source>
</evidence>
<dbReference type="InterPro" id="IPR000355">
    <property type="entry name" value="Chemokine_rcpt"/>
</dbReference>
<dbReference type="InterPro" id="IPR017452">
    <property type="entry name" value="GPCR_Rhodpsn_7TM"/>
</dbReference>
<keyword evidence="9 10" id="KW-0807">Transducer</keyword>
<dbReference type="GO" id="GO:0007204">
    <property type="term" value="P:positive regulation of cytosolic calcium ion concentration"/>
    <property type="evidence" value="ECO:0007669"/>
    <property type="project" value="TreeGrafter"/>
</dbReference>
<evidence type="ECO:0000256" key="8">
    <source>
        <dbReference type="ARBA" id="ARBA00023170"/>
    </source>
</evidence>
<dbReference type="Gene3D" id="1.20.1070.10">
    <property type="entry name" value="Rhodopsin 7-helix transmembrane proteins"/>
    <property type="match status" value="1"/>
</dbReference>
<evidence type="ECO:0000256" key="6">
    <source>
        <dbReference type="ARBA" id="ARBA00023136"/>
    </source>
</evidence>
<dbReference type="Pfam" id="PF00001">
    <property type="entry name" value="7tm_1"/>
    <property type="match status" value="1"/>
</dbReference>
<feature type="transmembrane region" description="Helical" evidence="11">
    <location>
        <begin position="95"/>
        <end position="114"/>
    </location>
</feature>
<comment type="similarity">
    <text evidence="10">Belongs to the G-protein coupled receptor 1 family.</text>
</comment>
<evidence type="ECO:0000256" key="11">
    <source>
        <dbReference type="SAM" id="Phobius"/>
    </source>
</evidence>
<dbReference type="HOGENOM" id="CLU_009579_8_3_1"/>
<keyword evidence="3 10" id="KW-0812">Transmembrane</keyword>
<dbReference type="InterPro" id="IPR000276">
    <property type="entry name" value="GPCR_Rhodpsn"/>
</dbReference>
<comment type="subcellular location">
    <subcellularLocation>
        <location evidence="1">Cell membrane</location>
        <topology evidence="1">Multi-pass membrane protein</topology>
    </subcellularLocation>
</comment>
<dbReference type="PRINTS" id="PR00237">
    <property type="entry name" value="GPCRRHODOPSN"/>
</dbReference>
<dbReference type="FunFam" id="1.20.1070.10:FF:000130">
    <property type="entry name" value="Chemokine (C-C motif) receptor 2"/>
    <property type="match status" value="1"/>
</dbReference>
<dbReference type="Proteomes" id="UP000005226">
    <property type="component" value="Chromosome 22"/>
</dbReference>
<evidence type="ECO:0000256" key="2">
    <source>
        <dbReference type="ARBA" id="ARBA00022475"/>
    </source>
</evidence>
<keyword evidence="6 11" id="KW-0472">Membrane</keyword>
<feature type="transmembrane region" description="Helical" evidence="11">
    <location>
        <begin position="58"/>
        <end position="83"/>
    </location>
</feature>
<dbReference type="InParanoid" id="H2U378"/>
<evidence type="ECO:0000259" key="12">
    <source>
        <dbReference type="PROSITE" id="PS50262"/>
    </source>
</evidence>
<organism evidence="13 14">
    <name type="scientific">Takifugu rubripes</name>
    <name type="common">Japanese pufferfish</name>
    <name type="synonym">Fugu rubripes</name>
    <dbReference type="NCBI Taxonomy" id="31033"/>
    <lineage>
        <taxon>Eukaryota</taxon>
        <taxon>Metazoa</taxon>
        <taxon>Chordata</taxon>
        <taxon>Craniata</taxon>
        <taxon>Vertebrata</taxon>
        <taxon>Euteleostomi</taxon>
        <taxon>Actinopterygii</taxon>
        <taxon>Neopterygii</taxon>
        <taxon>Teleostei</taxon>
        <taxon>Neoteleostei</taxon>
        <taxon>Acanthomorphata</taxon>
        <taxon>Eupercaria</taxon>
        <taxon>Tetraodontiformes</taxon>
        <taxon>Tetradontoidea</taxon>
        <taxon>Tetraodontidae</taxon>
        <taxon>Takifugu</taxon>
    </lineage>
</organism>
<evidence type="ECO:0000313" key="13">
    <source>
        <dbReference type="Ensembl" id="ENSTRUP00000031389.3"/>
    </source>
</evidence>
<feature type="transmembrane region" description="Helical" evidence="11">
    <location>
        <begin position="170"/>
        <end position="194"/>
    </location>
</feature>
<evidence type="ECO:0000256" key="1">
    <source>
        <dbReference type="ARBA" id="ARBA00004651"/>
    </source>
</evidence>
<dbReference type="InterPro" id="IPR050119">
    <property type="entry name" value="CCR1-9-like"/>
</dbReference>
<dbReference type="GO" id="GO:0019722">
    <property type="term" value="P:calcium-mediated signaling"/>
    <property type="evidence" value="ECO:0007669"/>
    <property type="project" value="TreeGrafter"/>
</dbReference>
<dbReference type="GO" id="GO:0016493">
    <property type="term" value="F:C-C chemokine receptor activity"/>
    <property type="evidence" value="ECO:0007669"/>
    <property type="project" value="TreeGrafter"/>
</dbReference>